<gene>
    <name evidence="1" type="ORF">IQ249_20830</name>
</gene>
<dbReference type="RefSeq" id="WP_194031428.1">
    <property type="nucleotide sequence ID" value="NZ_JADEWZ010000044.1"/>
</dbReference>
<name>A0A8J7DZ89_9CYAN</name>
<proteinExistence type="predicted"/>
<protein>
    <submittedName>
        <fullName evidence="1">Uncharacterized protein</fullName>
    </submittedName>
</protein>
<evidence type="ECO:0000313" key="2">
    <source>
        <dbReference type="Proteomes" id="UP000654482"/>
    </source>
</evidence>
<dbReference type="Proteomes" id="UP000654482">
    <property type="component" value="Unassembled WGS sequence"/>
</dbReference>
<sequence length="60" mass="7006">MLPSFIATSYLDETDSFELGRSKEAEKSPPKAPKLRHRILARSTSRRNHKYRGIHYSVKF</sequence>
<evidence type="ECO:0000313" key="1">
    <source>
        <dbReference type="EMBL" id="MBE9118342.1"/>
    </source>
</evidence>
<dbReference type="EMBL" id="JADEWZ010000044">
    <property type="protein sequence ID" value="MBE9118342.1"/>
    <property type="molecule type" value="Genomic_DNA"/>
</dbReference>
<dbReference type="AlphaFoldDB" id="A0A8J7DZ89"/>
<reference evidence="1" key="1">
    <citation type="submission" date="2020-10" db="EMBL/GenBank/DDBJ databases">
        <authorList>
            <person name="Castelo-Branco R."/>
            <person name="Eusebio N."/>
            <person name="Adriana R."/>
            <person name="Vieira A."/>
            <person name="Brugerolle De Fraissinette N."/>
            <person name="Rezende De Castro R."/>
            <person name="Schneider M.P."/>
            <person name="Vasconcelos V."/>
            <person name="Leao P.N."/>
        </authorList>
    </citation>
    <scope>NUCLEOTIDE SEQUENCE</scope>
    <source>
        <strain evidence="1">LEGE 07157</strain>
    </source>
</reference>
<accession>A0A8J7DZ89</accession>
<keyword evidence="2" id="KW-1185">Reference proteome</keyword>
<comment type="caution">
    <text evidence="1">The sequence shown here is derived from an EMBL/GenBank/DDBJ whole genome shotgun (WGS) entry which is preliminary data.</text>
</comment>
<organism evidence="1 2">
    <name type="scientific">Lusitaniella coriacea LEGE 07157</name>
    <dbReference type="NCBI Taxonomy" id="945747"/>
    <lineage>
        <taxon>Bacteria</taxon>
        <taxon>Bacillati</taxon>
        <taxon>Cyanobacteriota</taxon>
        <taxon>Cyanophyceae</taxon>
        <taxon>Spirulinales</taxon>
        <taxon>Lusitaniellaceae</taxon>
        <taxon>Lusitaniella</taxon>
    </lineage>
</organism>